<dbReference type="RefSeq" id="WP_142041562.1">
    <property type="nucleotide sequence ID" value="NZ_JBHTGS010000001.1"/>
</dbReference>
<keyword evidence="3" id="KW-1185">Reference proteome</keyword>
<evidence type="ECO:0008006" key="4">
    <source>
        <dbReference type="Google" id="ProtNLM"/>
    </source>
</evidence>
<dbReference type="InParanoid" id="A0A543AZB5"/>
<organism evidence="2 3">
    <name type="scientific">Stackebrandtia endophytica</name>
    <dbReference type="NCBI Taxonomy" id="1496996"/>
    <lineage>
        <taxon>Bacteria</taxon>
        <taxon>Bacillati</taxon>
        <taxon>Actinomycetota</taxon>
        <taxon>Actinomycetes</taxon>
        <taxon>Glycomycetales</taxon>
        <taxon>Glycomycetaceae</taxon>
        <taxon>Stackebrandtia</taxon>
    </lineage>
</organism>
<feature type="chain" id="PRO_5039627062" description="Lipoprotein" evidence="1">
    <location>
        <begin position="29"/>
        <end position="147"/>
    </location>
</feature>
<reference evidence="2 3" key="1">
    <citation type="submission" date="2019-06" db="EMBL/GenBank/DDBJ databases">
        <title>Sequencing the genomes of 1000 actinobacteria strains.</title>
        <authorList>
            <person name="Klenk H.-P."/>
        </authorList>
    </citation>
    <scope>NUCLEOTIDE SEQUENCE [LARGE SCALE GENOMIC DNA]</scope>
    <source>
        <strain evidence="2 3">DSM 45928</strain>
    </source>
</reference>
<dbReference type="Proteomes" id="UP000317043">
    <property type="component" value="Unassembled WGS sequence"/>
</dbReference>
<gene>
    <name evidence="2" type="ORF">FB566_3497</name>
</gene>
<comment type="caution">
    <text evidence="2">The sequence shown here is derived from an EMBL/GenBank/DDBJ whole genome shotgun (WGS) entry which is preliminary data.</text>
</comment>
<dbReference type="PROSITE" id="PS51257">
    <property type="entry name" value="PROKAR_LIPOPROTEIN"/>
    <property type="match status" value="1"/>
</dbReference>
<dbReference type="EMBL" id="VFOW01000001">
    <property type="protein sequence ID" value="TQL77923.1"/>
    <property type="molecule type" value="Genomic_DNA"/>
</dbReference>
<sequence>MIRPIRRAVSTVATAGLLAAALSGCSLLGGSSLDCSDLESAAKDHNLTEVNMDAADFNMDDYRGFFQWMADNGGNFSDADLGEAVKGFGEKAIPLFEMLDEFKDIDYTDEAAMAELEAKQADLETASTEIDAHAQVIQTKCGDTVLG</sequence>
<evidence type="ECO:0000313" key="3">
    <source>
        <dbReference type="Proteomes" id="UP000317043"/>
    </source>
</evidence>
<name>A0A543AZB5_9ACTN</name>
<protein>
    <recommendedName>
        <fullName evidence="4">Lipoprotein</fullName>
    </recommendedName>
</protein>
<keyword evidence="1" id="KW-0732">Signal</keyword>
<proteinExistence type="predicted"/>
<accession>A0A543AZB5</accession>
<evidence type="ECO:0000256" key="1">
    <source>
        <dbReference type="SAM" id="SignalP"/>
    </source>
</evidence>
<evidence type="ECO:0000313" key="2">
    <source>
        <dbReference type="EMBL" id="TQL77923.1"/>
    </source>
</evidence>
<dbReference type="AlphaFoldDB" id="A0A543AZB5"/>
<feature type="signal peptide" evidence="1">
    <location>
        <begin position="1"/>
        <end position="28"/>
    </location>
</feature>